<dbReference type="EMBL" id="QKWP01000432">
    <property type="protein sequence ID" value="RIB20178.1"/>
    <property type="molecule type" value="Genomic_DNA"/>
</dbReference>
<dbReference type="AlphaFoldDB" id="A0A397VEH4"/>
<proteinExistence type="predicted"/>
<organism evidence="2 3">
    <name type="scientific">Gigaspora rosea</name>
    <dbReference type="NCBI Taxonomy" id="44941"/>
    <lineage>
        <taxon>Eukaryota</taxon>
        <taxon>Fungi</taxon>
        <taxon>Fungi incertae sedis</taxon>
        <taxon>Mucoromycota</taxon>
        <taxon>Glomeromycotina</taxon>
        <taxon>Glomeromycetes</taxon>
        <taxon>Diversisporales</taxon>
        <taxon>Gigasporaceae</taxon>
        <taxon>Gigaspora</taxon>
    </lineage>
</organism>
<reference evidence="2 3" key="1">
    <citation type="submission" date="2018-06" db="EMBL/GenBank/DDBJ databases">
        <title>Comparative genomics reveals the genomic features of Rhizophagus irregularis, R. cerebriforme, R. diaphanum and Gigaspora rosea, and their symbiotic lifestyle signature.</title>
        <authorList>
            <person name="Morin E."/>
            <person name="San Clemente H."/>
            <person name="Chen E.C.H."/>
            <person name="De La Providencia I."/>
            <person name="Hainaut M."/>
            <person name="Kuo A."/>
            <person name="Kohler A."/>
            <person name="Murat C."/>
            <person name="Tang N."/>
            <person name="Roy S."/>
            <person name="Loubradou J."/>
            <person name="Henrissat B."/>
            <person name="Grigoriev I.V."/>
            <person name="Corradi N."/>
            <person name="Roux C."/>
            <person name="Martin F.M."/>
        </authorList>
    </citation>
    <scope>NUCLEOTIDE SEQUENCE [LARGE SCALE GENOMIC DNA]</scope>
    <source>
        <strain evidence="2 3">DAOM 194757</strain>
    </source>
</reference>
<accession>A0A397VEH4</accession>
<keyword evidence="2" id="KW-0808">Transferase</keyword>
<name>A0A397VEH4_9GLOM</name>
<dbReference type="InterPro" id="IPR000719">
    <property type="entry name" value="Prot_kinase_dom"/>
</dbReference>
<dbReference type="PANTHER" id="PTHR23257">
    <property type="entry name" value="SERINE-THREONINE PROTEIN KINASE"/>
    <property type="match status" value="1"/>
</dbReference>
<evidence type="ECO:0000259" key="1">
    <source>
        <dbReference type="PROSITE" id="PS50011"/>
    </source>
</evidence>
<keyword evidence="2" id="KW-0418">Kinase</keyword>
<gene>
    <name evidence="2" type="ORF">C2G38_1885638</name>
</gene>
<dbReference type="Proteomes" id="UP000266673">
    <property type="component" value="Unassembled WGS sequence"/>
</dbReference>
<evidence type="ECO:0000313" key="2">
    <source>
        <dbReference type="EMBL" id="RIB20178.1"/>
    </source>
</evidence>
<evidence type="ECO:0000313" key="3">
    <source>
        <dbReference type="Proteomes" id="UP000266673"/>
    </source>
</evidence>
<feature type="non-terminal residue" evidence="2">
    <location>
        <position position="154"/>
    </location>
</feature>
<dbReference type="GO" id="GO:0007165">
    <property type="term" value="P:signal transduction"/>
    <property type="evidence" value="ECO:0007669"/>
    <property type="project" value="TreeGrafter"/>
</dbReference>
<dbReference type="GO" id="GO:0004672">
    <property type="term" value="F:protein kinase activity"/>
    <property type="evidence" value="ECO:0007669"/>
    <property type="project" value="InterPro"/>
</dbReference>
<protein>
    <submittedName>
        <fullName evidence="2">Kinase-like domain-containing protein</fullName>
    </submittedName>
</protein>
<keyword evidence="3" id="KW-1185">Reference proteome</keyword>
<sequence>GLDHLHNNGIIHRDLHSRNILINNGNALITDFGISRRFNNTTASISSAGNKMIGMMAYIEPQCYIQHGIKVERKEKSDIYSLGVLLWELTSGIPPFNGYNFVALSIAISNNKREKPINGTPIDFVNLYEKCWSSNPDMRPAMNEILAKIKSLTE</sequence>
<comment type="caution">
    <text evidence="2">The sequence shown here is derived from an EMBL/GenBank/DDBJ whole genome shotgun (WGS) entry which is preliminary data.</text>
</comment>
<dbReference type="InterPro" id="IPR050167">
    <property type="entry name" value="Ser_Thr_protein_kinase"/>
</dbReference>
<dbReference type="STRING" id="44941.A0A397VEH4"/>
<feature type="domain" description="Protein kinase" evidence="1">
    <location>
        <begin position="1"/>
        <end position="154"/>
    </location>
</feature>
<feature type="non-terminal residue" evidence="2">
    <location>
        <position position="1"/>
    </location>
</feature>
<dbReference type="Pfam" id="PF07714">
    <property type="entry name" value="PK_Tyr_Ser-Thr"/>
    <property type="match status" value="1"/>
</dbReference>
<dbReference type="GO" id="GO:0005524">
    <property type="term" value="F:ATP binding"/>
    <property type="evidence" value="ECO:0007669"/>
    <property type="project" value="InterPro"/>
</dbReference>
<dbReference type="OrthoDB" id="6718656at2759"/>
<dbReference type="Gene3D" id="1.10.510.10">
    <property type="entry name" value="Transferase(Phosphotransferase) domain 1"/>
    <property type="match status" value="1"/>
</dbReference>
<dbReference type="PROSITE" id="PS50011">
    <property type="entry name" value="PROTEIN_KINASE_DOM"/>
    <property type="match status" value="1"/>
</dbReference>
<dbReference type="GO" id="GO:0005737">
    <property type="term" value="C:cytoplasm"/>
    <property type="evidence" value="ECO:0007669"/>
    <property type="project" value="TreeGrafter"/>
</dbReference>
<dbReference type="InterPro" id="IPR011009">
    <property type="entry name" value="Kinase-like_dom_sf"/>
</dbReference>
<dbReference type="InterPro" id="IPR001245">
    <property type="entry name" value="Ser-Thr/Tyr_kinase_cat_dom"/>
</dbReference>
<dbReference type="PRINTS" id="PR00109">
    <property type="entry name" value="TYRKINASE"/>
</dbReference>
<dbReference type="SUPFAM" id="SSF56112">
    <property type="entry name" value="Protein kinase-like (PK-like)"/>
    <property type="match status" value="1"/>
</dbReference>